<dbReference type="SUPFAM" id="SSF47090">
    <property type="entry name" value="PGBD-like"/>
    <property type="match status" value="1"/>
</dbReference>
<organism evidence="9 10">
    <name type="scientific">Sphingobium yanoikuyae</name>
    <name type="common">Sphingomonas yanoikuyae</name>
    <dbReference type="NCBI Taxonomy" id="13690"/>
    <lineage>
        <taxon>Bacteria</taxon>
        <taxon>Pseudomonadati</taxon>
        <taxon>Pseudomonadota</taxon>
        <taxon>Alphaproteobacteria</taxon>
        <taxon>Sphingomonadales</taxon>
        <taxon>Sphingomonadaceae</taxon>
        <taxon>Sphingobium</taxon>
    </lineage>
</organism>
<accession>A0A6P1GP34</accession>
<dbReference type="Gene3D" id="1.10.101.10">
    <property type="entry name" value="PGBD-like superfamily/PGBD"/>
    <property type="match status" value="1"/>
</dbReference>
<dbReference type="CDD" id="cd16913">
    <property type="entry name" value="YkuD_like"/>
    <property type="match status" value="1"/>
</dbReference>
<dbReference type="PANTHER" id="PTHR30582">
    <property type="entry name" value="L,D-TRANSPEPTIDASE"/>
    <property type="match status" value="1"/>
</dbReference>
<proteinExistence type="inferred from homology"/>
<name>A0A6P1GP34_SPHYA</name>
<dbReference type="GO" id="GO:0016740">
    <property type="term" value="F:transferase activity"/>
    <property type="evidence" value="ECO:0007669"/>
    <property type="project" value="UniProtKB-KW"/>
</dbReference>
<evidence type="ECO:0000256" key="1">
    <source>
        <dbReference type="ARBA" id="ARBA00004752"/>
    </source>
</evidence>
<dbReference type="InterPro" id="IPR036365">
    <property type="entry name" value="PGBD-like_sf"/>
</dbReference>
<dbReference type="GO" id="GO:0005576">
    <property type="term" value="C:extracellular region"/>
    <property type="evidence" value="ECO:0007669"/>
    <property type="project" value="TreeGrafter"/>
</dbReference>
<evidence type="ECO:0000256" key="2">
    <source>
        <dbReference type="ARBA" id="ARBA00005992"/>
    </source>
</evidence>
<evidence type="ECO:0000313" key="10">
    <source>
        <dbReference type="Proteomes" id="UP000464086"/>
    </source>
</evidence>
<dbReference type="GO" id="GO:0008360">
    <property type="term" value="P:regulation of cell shape"/>
    <property type="evidence" value="ECO:0007669"/>
    <property type="project" value="UniProtKB-UniRule"/>
</dbReference>
<dbReference type="RefSeq" id="WP_072896096.1">
    <property type="nucleotide sequence ID" value="NZ_CP047218.1"/>
</dbReference>
<evidence type="ECO:0000256" key="3">
    <source>
        <dbReference type="ARBA" id="ARBA00022679"/>
    </source>
</evidence>
<keyword evidence="3" id="KW-0808">Transferase</keyword>
<dbReference type="PANTHER" id="PTHR30582:SF30">
    <property type="entry name" value="BLR4375 PROTEIN"/>
    <property type="match status" value="1"/>
</dbReference>
<sequence>MASVGLIFAASAQASTPARDQTGAPAHFPAGIDPAIFQAQVQLDRAGFAPGIIDGRKGRFFVMALKGFQEARGLEQSGVLDAASRKALAGERAPTLIRMVLKAEALEASFTPDIPSRIVDQATLPFLGYRNLVEKLSERFHTSSDILIRLNPGLKAPRAGMELLLPGLLPSDRTYEPGLPARWRDVLADLNISASQPRAAKIVVSKSQSVLRVYDAQDRLIAQFPATTGSDHDPLPLGKWMIRTIAFMPTYHYNPDLFWDADSSDQKAQLSEGPNNPVGVVWIDLNKPHYGIHGTPEPTLIGRSQSHGCIRLSNWDAARLAQMLRADTPAEFVA</sequence>
<keyword evidence="5 7" id="KW-0573">Peptidoglycan synthesis</keyword>
<dbReference type="InterPro" id="IPR002477">
    <property type="entry name" value="Peptidoglycan-bd-like"/>
</dbReference>
<dbReference type="Proteomes" id="UP000464086">
    <property type="component" value="Chromosome"/>
</dbReference>
<dbReference type="Gene3D" id="2.40.440.10">
    <property type="entry name" value="L,D-transpeptidase catalytic domain-like"/>
    <property type="match status" value="1"/>
</dbReference>
<keyword evidence="6 7" id="KW-0961">Cell wall biogenesis/degradation</keyword>
<dbReference type="Pfam" id="PF01471">
    <property type="entry name" value="PG_binding_1"/>
    <property type="match status" value="1"/>
</dbReference>
<evidence type="ECO:0000259" key="8">
    <source>
        <dbReference type="PROSITE" id="PS52029"/>
    </source>
</evidence>
<dbReference type="GO" id="GO:0071972">
    <property type="term" value="F:peptidoglycan L,D-transpeptidase activity"/>
    <property type="evidence" value="ECO:0007669"/>
    <property type="project" value="TreeGrafter"/>
</dbReference>
<dbReference type="InterPro" id="IPR005490">
    <property type="entry name" value="LD_TPept_cat_dom"/>
</dbReference>
<evidence type="ECO:0000256" key="6">
    <source>
        <dbReference type="ARBA" id="ARBA00023316"/>
    </source>
</evidence>
<evidence type="ECO:0000313" key="9">
    <source>
        <dbReference type="EMBL" id="QHD70365.1"/>
    </source>
</evidence>
<comment type="pathway">
    <text evidence="1 7">Cell wall biogenesis; peptidoglycan biosynthesis.</text>
</comment>
<evidence type="ECO:0000256" key="7">
    <source>
        <dbReference type="PROSITE-ProRule" id="PRU01373"/>
    </source>
</evidence>
<gene>
    <name evidence="9" type="ORF">GS397_12175</name>
</gene>
<dbReference type="InterPro" id="IPR050979">
    <property type="entry name" value="LD-transpeptidase"/>
</dbReference>
<dbReference type="AlphaFoldDB" id="A0A6P1GP34"/>
<evidence type="ECO:0000256" key="5">
    <source>
        <dbReference type="ARBA" id="ARBA00022984"/>
    </source>
</evidence>
<dbReference type="UniPathway" id="UPA00219"/>
<dbReference type="InterPro" id="IPR038063">
    <property type="entry name" value="Transpep_catalytic_dom"/>
</dbReference>
<dbReference type="Pfam" id="PF03734">
    <property type="entry name" value="YkuD"/>
    <property type="match status" value="1"/>
</dbReference>
<dbReference type="InterPro" id="IPR036366">
    <property type="entry name" value="PGBDSf"/>
</dbReference>
<comment type="similarity">
    <text evidence="2">Belongs to the YkuD family.</text>
</comment>
<evidence type="ECO:0000256" key="4">
    <source>
        <dbReference type="ARBA" id="ARBA00022960"/>
    </source>
</evidence>
<feature type="active site" description="Proton donor/acceptor" evidence="7">
    <location>
        <position position="293"/>
    </location>
</feature>
<dbReference type="EMBL" id="CP047218">
    <property type="protein sequence ID" value="QHD70365.1"/>
    <property type="molecule type" value="Genomic_DNA"/>
</dbReference>
<keyword evidence="4 7" id="KW-0133">Cell shape</keyword>
<protein>
    <submittedName>
        <fullName evidence="9">L,D-transpeptidase family protein</fullName>
    </submittedName>
</protein>
<reference evidence="9 10" key="1">
    <citation type="submission" date="2019-12" db="EMBL/GenBank/DDBJ databases">
        <title>Functional and genomic insights into the Sphingobium yanoikuyae YC-JY1, a bacterium efficiently degrading bisphenol A.</title>
        <authorList>
            <person name="Jia Y."/>
            <person name="Li X."/>
            <person name="Wang J."/>
            <person name="Eltoukhy A."/>
            <person name="Lamraoui I."/>
            <person name="Yan Y."/>
        </authorList>
    </citation>
    <scope>NUCLEOTIDE SEQUENCE [LARGE SCALE GENOMIC DNA]</scope>
    <source>
        <strain evidence="9 10">YC-JY1</strain>
    </source>
</reference>
<feature type="domain" description="L,D-TPase catalytic" evidence="8">
    <location>
        <begin position="200"/>
        <end position="333"/>
    </location>
</feature>
<dbReference type="GO" id="GO:0018104">
    <property type="term" value="P:peptidoglycan-protein cross-linking"/>
    <property type="evidence" value="ECO:0007669"/>
    <property type="project" value="TreeGrafter"/>
</dbReference>
<dbReference type="GO" id="GO:0071555">
    <property type="term" value="P:cell wall organization"/>
    <property type="evidence" value="ECO:0007669"/>
    <property type="project" value="UniProtKB-UniRule"/>
</dbReference>
<dbReference type="PROSITE" id="PS52029">
    <property type="entry name" value="LD_TPASE"/>
    <property type="match status" value="1"/>
</dbReference>
<dbReference type="SUPFAM" id="SSF141523">
    <property type="entry name" value="L,D-transpeptidase catalytic domain-like"/>
    <property type="match status" value="1"/>
</dbReference>
<feature type="active site" description="Nucleophile" evidence="7">
    <location>
        <position position="309"/>
    </location>
</feature>